<dbReference type="CDD" id="cd03384">
    <property type="entry name" value="PAP2_wunen"/>
    <property type="match status" value="1"/>
</dbReference>
<dbReference type="RefSeq" id="XP_032822067.1">
    <property type="nucleotide sequence ID" value="XM_032966176.1"/>
</dbReference>
<evidence type="ECO:0000256" key="6">
    <source>
        <dbReference type="SAM" id="Phobius"/>
    </source>
</evidence>
<comment type="subcellular location">
    <subcellularLocation>
        <location evidence="1">Membrane</location>
        <topology evidence="1">Multi-pass membrane protein</topology>
    </subcellularLocation>
</comment>
<evidence type="ECO:0000256" key="3">
    <source>
        <dbReference type="ARBA" id="ARBA00022692"/>
    </source>
</evidence>
<dbReference type="InterPro" id="IPR036938">
    <property type="entry name" value="PAP2/HPO_sf"/>
</dbReference>
<dbReference type="Proteomes" id="UP001318040">
    <property type="component" value="Chromosome 35"/>
</dbReference>
<protein>
    <submittedName>
        <fullName evidence="9">Phospholipid phosphatase 3-like</fullName>
    </submittedName>
</protein>
<dbReference type="SMART" id="SM00014">
    <property type="entry name" value="acidPPc"/>
    <property type="match status" value="1"/>
</dbReference>
<dbReference type="InterPro" id="IPR000326">
    <property type="entry name" value="PAP2/HPO"/>
</dbReference>
<evidence type="ECO:0000256" key="5">
    <source>
        <dbReference type="ARBA" id="ARBA00023136"/>
    </source>
</evidence>
<dbReference type="GO" id="GO:0008195">
    <property type="term" value="F:phosphatidate phosphatase activity"/>
    <property type="evidence" value="ECO:0007669"/>
    <property type="project" value="TreeGrafter"/>
</dbReference>
<evidence type="ECO:0000256" key="4">
    <source>
        <dbReference type="ARBA" id="ARBA00022989"/>
    </source>
</evidence>
<sequence length="322" mass="35015">METCYQYQKAKDLETGSGSDGTCKDGSPRSQAARVRLLLGDIAGLLLAALPFLALELNLLHPFQRGFFCGDESISYPYEKSETVPDGLLSAGGFLIALATVIGGELCAACCLGHRCPPVLKRGGSLPGALYRTLGAFLFGCAVNQSLTDVAKFSVGRLRPHFLDVCKPDRALYNCSEGYITRDVCTGDPAVISEARKSFYSGHASFSMYTMVFLALYVESRLRWRGARILRPLLQFVLLLVAVFVGLSRLSDYRHHWSDVLVGFCAGAAVAIFTVVRVSGLFEARDAEEKDGSEFGDRHKYVNEDIEMGGVETCNGHPVEAS</sequence>
<reference evidence="9" key="1">
    <citation type="submission" date="2025-08" db="UniProtKB">
        <authorList>
            <consortium name="RefSeq"/>
        </authorList>
    </citation>
    <scope>IDENTIFICATION</scope>
    <source>
        <tissue evidence="9">Sperm</tissue>
    </source>
</reference>
<evidence type="ECO:0000313" key="9">
    <source>
        <dbReference type="RefSeq" id="XP_032822067.1"/>
    </source>
</evidence>
<proteinExistence type="inferred from homology"/>
<comment type="similarity">
    <text evidence="2">Belongs to the PA-phosphatase related phosphoesterase family.</text>
</comment>
<keyword evidence="3 6" id="KW-0812">Transmembrane</keyword>
<feature type="transmembrane region" description="Helical" evidence="6">
    <location>
        <begin position="87"/>
        <end position="108"/>
    </location>
</feature>
<dbReference type="GO" id="GO:0006644">
    <property type="term" value="P:phospholipid metabolic process"/>
    <property type="evidence" value="ECO:0007669"/>
    <property type="project" value="InterPro"/>
</dbReference>
<gene>
    <name evidence="9" type="primary">LOC116948915</name>
</gene>
<keyword evidence="5 6" id="KW-0472">Membrane</keyword>
<feature type="transmembrane region" description="Helical" evidence="6">
    <location>
        <begin position="260"/>
        <end position="280"/>
    </location>
</feature>
<feature type="transmembrane region" description="Helical" evidence="6">
    <location>
        <begin position="229"/>
        <end position="248"/>
    </location>
</feature>
<name>A0AAJ7X5R2_PETMA</name>
<dbReference type="InterPro" id="IPR043216">
    <property type="entry name" value="PAP-like"/>
</dbReference>
<accession>A0AAJ7X5R2</accession>
<keyword evidence="4 6" id="KW-1133">Transmembrane helix</keyword>
<feature type="transmembrane region" description="Helical" evidence="6">
    <location>
        <begin position="37"/>
        <end position="55"/>
    </location>
</feature>
<dbReference type="AlphaFoldDB" id="A0AAJ7X5R2"/>
<dbReference type="KEGG" id="pmrn:116948915"/>
<dbReference type="Pfam" id="PF01569">
    <property type="entry name" value="PAP2"/>
    <property type="match status" value="1"/>
</dbReference>
<dbReference type="SUPFAM" id="SSF48317">
    <property type="entry name" value="Acid phosphatase/Vanadium-dependent haloperoxidase"/>
    <property type="match status" value="1"/>
</dbReference>
<dbReference type="GO" id="GO:0005886">
    <property type="term" value="C:plasma membrane"/>
    <property type="evidence" value="ECO:0007669"/>
    <property type="project" value="TreeGrafter"/>
</dbReference>
<organism evidence="8 9">
    <name type="scientific">Petromyzon marinus</name>
    <name type="common">Sea lamprey</name>
    <dbReference type="NCBI Taxonomy" id="7757"/>
    <lineage>
        <taxon>Eukaryota</taxon>
        <taxon>Metazoa</taxon>
        <taxon>Chordata</taxon>
        <taxon>Craniata</taxon>
        <taxon>Vertebrata</taxon>
        <taxon>Cyclostomata</taxon>
        <taxon>Hyperoartia</taxon>
        <taxon>Petromyzontiformes</taxon>
        <taxon>Petromyzontidae</taxon>
        <taxon>Petromyzon</taxon>
    </lineage>
</organism>
<evidence type="ECO:0000259" key="7">
    <source>
        <dbReference type="SMART" id="SM00014"/>
    </source>
</evidence>
<dbReference type="PANTHER" id="PTHR10165">
    <property type="entry name" value="LIPID PHOSPHATE PHOSPHATASE"/>
    <property type="match status" value="1"/>
</dbReference>
<dbReference type="PANTHER" id="PTHR10165:SF103">
    <property type="entry name" value="PHOSPHOLIPID PHOSPHATASE HOMOLOG 1.2 HOMOLOG"/>
    <property type="match status" value="1"/>
</dbReference>
<dbReference type="Gene3D" id="1.20.144.10">
    <property type="entry name" value="Phosphatidic acid phosphatase type 2/haloperoxidase"/>
    <property type="match status" value="1"/>
</dbReference>
<dbReference type="GO" id="GO:0007165">
    <property type="term" value="P:signal transduction"/>
    <property type="evidence" value="ECO:0007669"/>
    <property type="project" value="TreeGrafter"/>
</dbReference>
<evidence type="ECO:0000313" key="8">
    <source>
        <dbReference type="Proteomes" id="UP001318040"/>
    </source>
</evidence>
<evidence type="ECO:0000256" key="2">
    <source>
        <dbReference type="ARBA" id="ARBA00008816"/>
    </source>
</evidence>
<feature type="domain" description="Phosphatidic acid phosphatase type 2/haloperoxidase" evidence="7">
    <location>
        <begin position="134"/>
        <end position="275"/>
    </location>
</feature>
<evidence type="ECO:0000256" key="1">
    <source>
        <dbReference type="ARBA" id="ARBA00004141"/>
    </source>
</evidence>
<keyword evidence="8" id="KW-1185">Reference proteome</keyword>
<dbReference type="GO" id="GO:0046839">
    <property type="term" value="P:phospholipid dephosphorylation"/>
    <property type="evidence" value="ECO:0007669"/>
    <property type="project" value="TreeGrafter"/>
</dbReference>